<dbReference type="InterPro" id="IPR025676">
    <property type="entry name" value="Clr5_dom"/>
</dbReference>
<dbReference type="Gene3D" id="1.25.40.10">
    <property type="entry name" value="Tetratricopeptide repeat domain"/>
    <property type="match status" value="1"/>
</dbReference>
<evidence type="ECO:0000259" key="1">
    <source>
        <dbReference type="Pfam" id="PF14420"/>
    </source>
</evidence>
<keyword evidence="3" id="KW-1185">Reference proteome</keyword>
<proteinExistence type="predicted"/>
<name>A0ABR4PRV0_9HELO</name>
<protein>
    <recommendedName>
        <fullName evidence="1">Clr5 domain-containing protein</fullName>
    </recommendedName>
</protein>
<dbReference type="PANTHER" id="PTHR38788:SF3">
    <property type="entry name" value="CLR5 DOMAIN-CONTAINING PROTEIN"/>
    <property type="match status" value="1"/>
</dbReference>
<dbReference type="Pfam" id="PF14420">
    <property type="entry name" value="Clr5"/>
    <property type="match status" value="1"/>
</dbReference>
<reference evidence="2 3" key="1">
    <citation type="submission" date="2024-06" db="EMBL/GenBank/DDBJ databases">
        <title>Complete genome of Phlyctema vagabunda strain 19-DSS-EL-015.</title>
        <authorList>
            <person name="Fiorenzani C."/>
        </authorList>
    </citation>
    <scope>NUCLEOTIDE SEQUENCE [LARGE SCALE GENOMIC DNA]</scope>
    <source>
        <strain evidence="2 3">19-DSS-EL-015</strain>
    </source>
</reference>
<gene>
    <name evidence="2" type="ORF">PVAG01_02785</name>
</gene>
<dbReference type="EMBL" id="JBFCZG010000002">
    <property type="protein sequence ID" value="KAL3425994.1"/>
    <property type="molecule type" value="Genomic_DNA"/>
</dbReference>
<accession>A0ABR4PRV0</accession>
<feature type="domain" description="Clr5" evidence="1">
    <location>
        <begin position="11"/>
        <end position="63"/>
    </location>
</feature>
<comment type="caution">
    <text evidence="2">The sequence shown here is derived from an EMBL/GenBank/DDBJ whole genome shotgun (WGS) entry which is preliminary data.</text>
</comment>
<sequence>MASARNRRYTKEEWNEHRYFIENMYPLKGITLPDIAEFLKRETGFHATERQYKRKIHDWGLEKKVKTHEMQRIAHAQHHHAASGKTVVAYVRNQRVSNGNIRRFIRRKKFDPRSLSAGGEILGGHNTTQTGFLASVEGLIIKTSPIYGNFPQGLNSSMKNLTLHDYQELEYLANHSQCSQDGNTATQVSYGNNTGYTSSWSSDGYERDPAYTSDRVGKLFRFQSFESQKMHLRSGLAEFSWDLVIDFGAMWDRLGVSHLESSQTPLRDVLNFGEPDVTYHSSKEVWLKKELLHLGCKPRSNWQKMSGILHTLHITSCIRGRYNFAAQYNYLLFKYSRTFGGDSYSNTLSDLFNFQFLLSDWKADQISAEKFSMIVRERARKVMSHSSNDMLSIDINTVDCLKANRNYQKALGIISETLRISRMTLDLNSNLSLWITRKLAELLLRSGQLREGERLLRELISLSSSKGKPSEFDAEHSLQLAIYLNSQQRWREA</sequence>
<evidence type="ECO:0000313" key="3">
    <source>
        <dbReference type="Proteomes" id="UP001629113"/>
    </source>
</evidence>
<evidence type="ECO:0000313" key="2">
    <source>
        <dbReference type="EMBL" id="KAL3425994.1"/>
    </source>
</evidence>
<organism evidence="2 3">
    <name type="scientific">Phlyctema vagabunda</name>
    <dbReference type="NCBI Taxonomy" id="108571"/>
    <lineage>
        <taxon>Eukaryota</taxon>
        <taxon>Fungi</taxon>
        <taxon>Dikarya</taxon>
        <taxon>Ascomycota</taxon>
        <taxon>Pezizomycotina</taxon>
        <taxon>Leotiomycetes</taxon>
        <taxon>Helotiales</taxon>
        <taxon>Dermateaceae</taxon>
        <taxon>Phlyctema</taxon>
    </lineage>
</organism>
<dbReference type="PANTHER" id="PTHR38788">
    <property type="entry name" value="CLR5 DOMAIN-CONTAINING PROTEIN"/>
    <property type="match status" value="1"/>
</dbReference>
<dbReference type="Proteomes" id="UP001629113">
    <property type="component" value="Unassembled WGS sequence"/>
</dbReference>
<dbReference type="InterPro" id="IPR011990">
    <property type="entry name" value="TPR-like_helical_dom_sf"/>
</dbReference>